<protein>
    <recommendedName>
        <fullName evidence="5">Lipoprotein</fullName>
    </recommendedName>
</protein>
<sequence>MLSARRGAVTGTALAALLLATAGCGPVAERRPADLRVGYDSLDGTLAVWPPRGSLARDAAATAAITAAVRDWRSPVDDRAHLPSSGILFSGQVAGAPLALVAADVPGESASWLLQLDRDGQRWRVTHATEYTDPGYLVYSDVLPVGAPTGRRYLTSARVERLLGPDGRAVPGTDGVTEPVAVPACRAVELTATLRPTPSLPRGRAADRVLDLGTATEAPRYPLVRDETGSGKRALTGLDTCVLGGEQGPFGSAPRRIGDRAAPRSAPESWPMAKLATRALGSVALGGGEPGDLEQLTWETPSGTMTAVLYRPAGGGTPVVSPADRSTTLQAYHLPLPGQPLAVLTWRTRDASFAAPPGTTRLVDRPGLVVVEQTDAKQTFSLAGTEKTWYRSLSSPADHPAPHPHPRPQPAYRLPAADHGVVAPGMSG</sequence>
<feature type="chain" id="PRO_5041303601" description="Lipoprotein" evidence="2">
    <location>
        <begin position="23"/>
        <end position="428"/>
    </location>
</feature>
<keyword evidence="2" id="KW-0732">Signal</keyword>
<evidence type="ECO:0000256" key="1">
    <source>
        <dbReference type="SAM" id="MobiDB-lite"/>
    </source>
</evidence>
<dbReference type="KEGG" id="mfeu:H1D33_14855"/>
<reference evidence="4" key="1">
    <citation type="submission" date="2020-07" db="EMBL/GenBank/DDBJ databases">
        <title>A new Micromonospora strain with potent antibiotic activity isolated from the microbiome of a mid-Atlantic deep-sea sponge.</title>
        <authorList>
            <person name="Back C.R."/>
            <person name="Stennett H.L."/>
            <person name="Williams S.E."/>
            <person name="Wang L."/>
            <person name="Ojeda Gomez J."/>
            <person name="Abdulle O.M."/>
            <person name="Duffy T."/>
            <person name="Hendry K.R."/>
            <person name="Powell D."/>
            <person name="Stach J.E."/>
            <person name="Essex-Lopresti A.E."/>
            <person name="Willis C.L."/>
            <person name="Curnow P."/>
            <person name="Race P.R."/>
        </authorList>
    </citation>
    <scope>NUCLEOTIDE SEQUENCE [LARGE SCALE GENOMIC DNA]</scope>
    <source>
        <strain evidence="4">28ISP2-46</strain>
    </source>
</reference>
<evidence type="ECO:0000256" key="2">
    <source>
        <dbReference type="SAM" id="SignalP"/>
    </source>
</evidence>
<dbReference type="Proteomes" id="UP000510844">
    <property type="component" value="Chromosome"/>
</dbReference>
<evidence type="ECO:0000313" key="3">
    <source>
        <dbReference type="EMBL" id="QLQ39984.2"/>
    </source>
</evidence>
<dbReference type="PROSITE" id="PS51257">
    <property type="entry name" value="PROKAR_LIPOPROTEIN"/>
    <property type="match status" value="1"/>
</dbReference>
<dbReference type="AlphaFoldDB" id="A0A7L6BDH4"/>
<gene>
    <name evidence="3" type="ORF">H1D33_14855</name>
</gene>
<evidence type="ECO:0000313" key="4">
    <source>
        <dbReference type="Proteomes" id="UP000510844"/>
    </source>
</evidence>
<feature type="region of interest" description="Disordered" evidence="1">
    <location>
        <begin position="392"/>
        <end position="413"/>
    </location>
</feature>
<keyword evidence="4" id="KW-1185">Reference proteome</keyword>
<dbReference type="RefSeq" id="WP_307755200.1">
    <property type="nucleotide sequence ID" value="NZ_CP059322.2"/>
</dbReference>
<feature type="signal peptide" evidence="2">
    <location>
        <begin position="1"/>
        <end position="22"/>
    </location>
</feature>
<accession>A0A7L6BDH4</accession>
<evidence type="ECO:0008006" key="5">
    <source>
        <dbReference type="Google" id="ProtNLM"/>
    </source>
</evidence>
<feature type="region of interest" description="Disordered" evidence="1">
    <location>
        <begin position="246"/>
        <end position="269"/>
    </location>
</feature>
<name>A0A7L6BDH4_9ACTN</name>
<dbReference type="EMBL" id="CP059322">
    <property type="protein sequence ID" value="QLQ39984.2"/>
    <property type="molecule type" value="Genomic_DNA"/>
</dbReference>
<organism evidence="3 4">
    <name type="scientific">Micromonospora robiginosa</name>
    <dbReference type="NCBI Taxonomy" id="2749844"/>
    <lineage>
        <taxon>Bacteria</taxon>
        <taxon>Bacillati</taxon>
        <taxon>Actinomycetota</taxon>
        <taxon>Actinomycetes</taxon>
        <taxon>Micromonosporales</taxon>
        <taxon>Micromonosporaceae</taxon>
        <taxon>Micromonospora</taxon>
    </lineage>
</organism>
<proteinExistence type="predicted"/>
<reference evidence="3 4" key="2">
    <citation type="journal article" date="2021" name="Mar. Drugs">
        <title>A New Micromonospora Strain with Antibiotic Activity Isolated from the Microbiome of a Mid-Atlantic Deep-Sea Sponge.</title>
        <authorList>
            <person name="Back C.R."/>
            <person name="Stennett H.L."/>
            <person name="Williams S.E."/>
            <person name="Wang L."/>
            <person name="Ojeda Gomez J."/>
            <person name="Abdulle O.M."/>
            <person name="Duffy T."/>
            <person name="Neal C."/>
            <person name="Mantell J."/>
            <person name="Jepson M.A."/>
            <person name="Hendry K.R."/>
            <person name="Powell D."/>
            <person name="Stach J.E.M."/>
            <person name="Essex-Lopresti A.E."/>
            <person name="Willis C.L."/>
            <person name="Curnow P."/>
            <person name="Race P.R."/>
        </authorList>
    </citation>
    <scope>NUCLEOTIDE SEQUENCE [LARGE SCALE GENOMIC DNA]</scope>
    <source>
        <strain evidence="3 4">28ISP2-46</strain>
    </source>
</reference>